<dbReference type="CDD" id="cd11029">
    <property type="entry name" value="CYP107-like"/>
    <property type="match status" value="1"/>
</dbReference>
<evidence type="ECO:0000313" key="3">
    <source>
        <dbReference type="EMBL" id="GAA3704174.1"/>
    </source>
</evidence>
<dbReference type="Gene3D" id="1.10.630.10">
    <property type="entry name" value="Cytochrome P450"/>
    <property type="match status" value="1"/>
</dbReference>
<proteinExistence type="inferred from homology"/>
<dbReference type="PANTHER" id="PTHR46696:SF1">
    <property type="entry name" value="CYTOCHROME P450 YJIB-RELATED"/>
    <property type="match status" value="1"/>
</dbReference>
<dbReference type="Proteomes" id="UP001500902">
    <property type="component" value="Unassembled WGS sequence"/>
</dbReference>
<keyword evidence="4" id="KW-1185">Reference proteome</keyword>
<evidence type="ECO:0000256" key="1">
    <source>
        <dbReference type="ARBA" id="ARBA00010617"/>
    </source>
</evidence>
<gene>
    <name evidence="3" type="ORF">GCM10022224_082220</name>
</gene>
<comment type="caution">
    <text evidence="3">The sequence shown here is derived from an EMBL/GenBank/DDBJ whole genome shotgun (WGS) entry which is preliminary data.</text>
</comment>
<dbReference type="InterPro" id="IPR017972">
    <property type="entry name" value="Cyt_P450_CS"/>
</dbReference>
<dbReference type="EMBL" id="BAAAZP010000178">
    <property type="protein sequence ID" value="GAA3704174.1"/>
    <property type="molecule type" value="Genomic_DNA"/>
</dbReference>
<evidence type="ECO:0000256" key="2">
    <source>
        <dbReference type="RuleBase" id="RU000461"/>
    </source>
</evidence>
<accession>A0ABP7DGU5</accession>
<sequence length="411" mass="45216">MDSPTGAHPFVIDPTGRDIYQEAEHIRALGPATRVELPDGVQAWAVSGQPLLRRLLTDARVSKDPYQHWSAWIKGEISPDWPLFTWVAVRNMFTAYGPDHRRLRGLVSSAFTVRRTAALRPRIEAIAQDLLDELSDTPDGTPVDLRERYAYPLPIRVICELFGVDDEATRQEVRRCVDAFFHTGKASEETADAYPRLQEILRNLIADKRGNPGDDLSSALIAVRDGDSRLSEDELVDTLVLFLSAGHETTVNLLDSAIFAMLTHPDQLALVRDGRATWDDVIEETLRSQAPLANLPLRFAVEDIDLGDGLTLRAGDAILACYGAAGRDPDVHGQEADQFDVTRAAKEHLAFGYGVHHCLGAPLARLEASIALPALFDRHPALTLAADPEELAPLQSFISNGHRTLPALLTP</sequence>
<dbReference type="Pfam" id="PF00067">
    <property type="entry name" value="p450"/>
    <property type="match status" value="2"/>
</dbReference>
<keyword evidence="2" id="KW-0349">Heme</keyword>
<dbReference type="InterPro" id="IPR036396">
    <property type="entry name" value="Cyt_P450_sf"/>
</dbReference>
<keyword evidence="2" id="KW-0560">Oxidoreductase</keyword>
<dbReference type="SUPFAM" id="SSF48264">
    <property type="entry name" value="Cytochrome P450"/>
    <property type="match status" value="1"/>
</dbReference>
<protein>
    <submittedName>
        <fullName evidence="3">Cytochrome P450</fullName>
    </submittedName>
</protein>
<dbReference type="RefSeq" id="WP_344891324.1">
    <property type="nucleotide sequence ID" value="NZ_BAAAZP010000178.1"/>
</dbReference>
<dbReference type="PANTHER" id="PTHR46696">
    <property type="entry name" value="P450, PUTATIVE (EUROFUNG)-RELATED"/>
    <property type="match status" value="1"/>
</dbReference>
<dbReference type="InterPro" id="IPR001128">
    <property type="entry name" value="Cyt_P450"/>
</dbReference>
<keyword evidence="2" id="KW-0503">Monooxygenase</keyword>
<dbReference type="PRINTS" id="PR00359">
    <property type="entry name" value="BP450"/>
</dbReference>
<name>A0ABP7DGU5_9ACTN</name>
<dbReference type="PROSITE" id="PS00086">
    <property type="entry name" value="CYTOCHROME_P450"/>
    <property type="match status" value="1"/>
</dbReference>
<keyword evidence="2" id="KW-0408">Iron</keyword>
<dbReference type="PRINTS" id="PR00385">
    <property type="entry name" value="P450"/>
</dbReference>
<keyword evidence="2" id="KW-0479">Metal-binding</keyword>
<evidence type="ECO:0000313" key="4">
    <source>
        <dbReference type="Proteomes" id="UP001500902"/>
    </source>
</evidence>
<organism evidence="3 4">
    <name type="scientific">Nonomuraea antimicrobica</name>
    <dbReference type="NCBI Taxonomy" id="561173"/>
    <lineage>
        <taxon>Bacteria</taxon>
        <taxon>Bacillati</taxon>
        <taxon>Actinomycetota</taxon>
        <taxon>Actinomycetes</taxon>
        <taxon>Streptosporangiales</taxon>
        <taxon>Streptosporangiaceae</taxon>
        <taxon>Nonomuraea</taxon>
    </lineage>
</organism>
<comment type="similarity">
    <text evidence="1 2">Belongs to the cytochrome P450 family.</text>
</comment>
<dbReference type="InterPro" id="IPR002397">
    <property type="entry name" value="Cyt_P450_B"/>
</dbReference>
<reference evidence="4" key="1">
    <citation type="journal article" date="2019" name="Int. J. Syst. Evol. Microbiol.">
        <title>The Global Catalogue of Microorganisms (GCM) 10K type strain sequencing project: providing services to taxonomists for standard genome sequencing and annotation.</title>
        <authorList>
            <consortium name="The Broad Institute Genomics Platform"/>
            <consortium name="The Broad Institute Genome Sequencing Center for Infectious Disease"/>
            <person name="Wu L."/>
            <person name="Ma J."/>
        </authorList>
    </citation>
    <scope>NUCLEOTIDE SEQUENCE [LARGE SCALE GENOMIC DNA]</scope>
    <source>
        <strain evidence="4">JCM 16904</strain>
    </source>
</reference>